<sequence length="190" mass="20565">MHSFIFPIITALLLSTHPALSFPTHLSLHPRTDYCANAPNVVAGTLLSARSLRLPTRTTPTTRVVGATRWCAPNSRTYIYVTLIAQTAGPAIRNLLNAALHFSEDYIILMGDRVMPAEGMNYIPVDGYRVMFANANNHQITWGVYGAALVALMQFMDAHGWGPAVFRVVDGSNAVATGVVKRVLPESGGS</sequence>
<reference evidence="2 3" key="1">
    <citation type="submission" date="2019-09" db="EMBL/GenBank/DDBJ databases">
        <title>The hologenome of the rock-dwelling lichen Lasallia pustulata.</title>
        <authorList>
            <person name="Greshake Tzovaras B."/>
            <person name="Segers F."/>
            <person name="Bicker A."/>
            <person name="Dal Grande F."/>
            <person name="Otte J."/>
            <person name="Hankeln T."/>
            <person name="Schmitt I."/>
            <person name="Ebersberger I."/>
        </authorList>
    </citation>
    <scope>NUCLEOTIDE SEQUENCE [LARGE SCALE GENOMIC DNA]</scope>
    <source>
        <strain evidence="2">A1-1</strain>
    </source>
</reference>
<feature type="signal peptide" evidence="1">
    <location>
        <begin position="1"/>
        <end position="21"/>
    </location>
</feature>
<gene>
    <name evidence="2" type="ORF">FRX48_06066</name>
</gene>
<feature type="chain" id="PRO_5024350028" evidence="1">
    <location>
        <begin position="22"/>
        <end position="190"/>
    </location>
</feature>
<dbReference type="EMBL" id="VXIT01000009">
    <property type="protein sequence ID" value="KAA6410643.1"/>
    <property type="molecule type" value="Genomic_DNA"/>
</dbReference>
<proteinExistence type="predicted"/>
<keyword evidence="1" id="KW-0732">Signal</keyword>
<evidence type="ECO:0000256" key="1">
    <source>
        <dbReference type="SAM" id="SignalP"/>
    </source>
</evidence>
<dbReference type="Proteomes" id="UP000324767">
    <property type="component" value="Unassembled WGS sequence"/>
</dbReference>
<dbReference type="AlphaFoldDB" id="A0A5M8PNU0"/>
<dbReference type="OrthoDB" id="5294920at2759"/>
<evidence type="ECO:0000313" key="2">
    <source>
        <dbReference type="EMBL" id="KAA6410643.1"/>
    </source>
</evidence>
<evidence type="ECO:0000313" key="3">
    <source>
        <dbReference type="Proteomes" id="UP000324767"/>
    </source>
</evidence>
<organism evidence="2 3">
    <name type="scientific">Lasallia pustulata</name>
    <dbReference type="NCBI Taxonomy" id="136370"/>
    <lineage>
        <taxon>Eukaryota</taxon>
        <taxon>Fungi</taxon>
        <taxon>Dikarya</taxon>
        <taxon>Ascomycota</taxon>
        <taxon>Pezizomycotina</taxon>
        <taxon>Lecanoromycetes</taxon>
        <taxon>OSLEUM clade</taxon>
        <taxon>Umbilicariomycetidae</taxon>
        <taxon>Umbilicariales</taxon>
        <taxon>Umbilicariaceae</taxon>
        <taxon>Lasallia</taxon>
    </lineage>
</organism>
<comment type="caution">
    <text evidence="2">The sequence shown here is derived from an EMBL/GenBank/DDBJ whole genome shotgun (WGS) entry which is preliminary data.</text>
</comment>
<name>A0A5M8PNU0_9LECA</name>
<protein>
    <submittedName>
        <fullName evidence="2">Uncharacterized protein</fullName>
    </submittedName>
</protein>
<accession>A0A5M8PNU0</accession>